<dbReference type="InterPro" id="IPR036180">
    <property type="entry name" value="Gelsolin-like_dom_sf"/>
</dbReference>
<evidence type="ECO:0000256" key="2">
    <source>
        <dbReference type="ARBA" id="ARBA00022467"/>
    </source>
</evidence>
<organism evidence="6 7">
    <name type="scientific">Vespula germanica</name>
    <name type="common">German yellow jacket</name>
    <name type="synonym">Paravespula germanica</name>
    <dbReference type="NCBI Taxonomy" id="30212"/>
    <lineage>
        <taxon>Eukaryota</taxon>
        <taxon>Metazoa</taxon>
        <taxon>Ecdysozoa</taxon>
        <taxon>Arthropoda</taxon>
        <taxon>Hexapoda</taxon>
        <taxon>Insecta</taxon>
        <taxon>Pterygota</taxon>
        <taxon>Neoptera</taxon>
        <taxon>Endopterygota</taxon>
        <taxon>Hymenoptera</taxon>
        <taxon>Apocrita</taxon>
        <taxon>Aculeata</taxon>
        <taxon>Vespoidea</taxon>
        <taxon>Vespidae</taxon>
        <taxon>Vespinae</taxon>
        <taxon>Vespula</taxon>
    </lineage>
</organism>
<keyword evidence="3" id="KW-0009">Actin-binding</keyword>
<dbReference type="Pfam" id="PF00626">
    <property type="entry name" value="Gelsolin"/>
    <property type="match status" value="1"/>
</dbReference>
<evidence type="ECO:0000256" key="4">
    <source>
        <dbReference type="SAM" id="MobiDB-lite"/>
    </source>
</evidence>
<dbReference type="GO" id="GO:0051015">
    <property type="term" value="F:actin filament binding"/>
    <property type="evidence" value="ECO:0007669"/>
    <property type="project" value="InterPro"/>
</dbReference>
<feature type="compositionally biased region" description="Low complexity" evidence="4">
    <location>
        <begin position="1258"/>
        <end position="1272"/>
    </location>
</feature>
<name>A0A834JRS7_VESGE</name>
<dbReference type="SMART" id="SM00262">
    <property type="entry name" value="GEL"/>
    <property type="match status" value="4"/>
</dbReference>
<feature type="compositionally biased region" description="Basic and acidic residues" evidence="4">
    <location>
        <begin position="302"/>
        <end position="311"/>
    </location>
</feature>
<dbReference type="EMBL" id="JACSDZ010000010">
    <property type="protein sequence ID" value="KAF7393623.1"/>
    <property type="molecule type" value="Genomic_DNA"/>
</dbReference>
<keyword evidence="7" id="KW-1185">Reference proteome</keyword>
<dbReference type="InterPro" id="IPR036886">
    <property type="entry name" value="Villin_headpiece_dom_sf"/>
</dbReference>
<dbReference type="InterPro" id="IPR007122">
    <property type="entry name" value="Villin/Gelsolin"/>
</dbReference>
<feature type="domain" description="HP" evidence="5">
    <location>
        <begin position="2333"/>
        <end position="2396"/>
    </location>
</feature>
<protein>
    <recommendedName>
        <fullName evidence="5">HP domain-containing protein</fullName>
    </recommendedName>
</protein>
<dbReference type="GO" id="GO:0051014">
    <property type="term" value="P:actin filament severing"/>
    <property type="evidence" value="ECO:0007669"/>
    <property type="project" value="TreeGrafter"/>
</dbReference>
<evidence type="ECO:0000256" key="3">
    <source>
        <dbReference type="ARBA" id="ARBA00023203"/>
    </source>
</evidence>
<feature type="region of interest" description="Disordered" evidence="4">
    <location>
        <begin position="1207"/>
        <end position="1234"/>
    </location>
</feature>
<feature type="compositionally biased region" description="Polar residues" evidence="4">
    <location>
        <begin position="1091"/>
        <end position="1117"/>
    </location>
</feature>
<accession>A0A834JRS7</accession>
<dbReference type="GO" id="GO:0005737">
    <property type="term" value="C:cytoplasm"/>
    <property type="evidence" value="ECO:0007669"/>
    <property type="project" value="TreeGrafter"/>
</dbReference>
<dbReference type="InterPro" id="IPR007123">
    <property type="entry name" value="Gelsolin-like_dom"/>
</dbReference>
<dbReference type="InterPro" id="IPR029006">
    <property type="entry name" value="ADF-H/Gelsolin-like_dom_sf"/>
</dbReference>
<feature type="region of interest" description="Disordered" evidence="4">
    <location>
        <begin position="1255"/>
        <end position="1274"/>
    </location>
</feature>
<keyword evidence="2" id="KW-0117">Actin capping</keyword>
<evidence type="ECO:0000256" key="1">
    <source>
        <dbReference type="ARBA" id="ARBA00008418"/>
    </source>
</evidence>
<feature type="compositionally biased region" description="Polar residues" evidence="4">
    <location>
        <begin position="263"/>
        <end position="273"/>
    </location>
</feature>
<feature type="compositionally biased region" description="Basic and acidic residues" evidence="4">
    <location>
        <begin position="1422"/>
        <end position="1433"/>
    </location>
</feature>
<feature type="compositionally biased region" description="Polar residues" evidence="4">
    <location>
        <begin position="99"/>
        <end position="109"/>
    </location>
</feature>
<dbReference type="Gene3D" id="3.40.20.10">
    <property type="entry name" value="Severin"/>
    <property type="match status" value="5"/>
</dbReference>
<feature type="compositionally biased region" description="Polar residues" evidence="4">
    <location>
        <begin position="280"/>
        <end position="301"/>
    </location>
</feature>
<feature type="region of interest" description="Disordered" evidence="4">
    <location>
        <begin position="153"/>
        <end position="311"/>
    </location>
</feature>
<feature type="compositionally biased region" description="Basic and acidic residues" evidence="4">
    <location>
        <begin position="593"/>
        <end position="605"/>
    </location>
</feature>
<feature type="region of interest" description="Disordered" evidence="4">
    <location>
        <begin position="864"/>
        <end position="888"/>
    </location>
</feature>
<feature type="region of interest" description="Disordered" evidence="4">
    <location>
        <begin position="742"/>
        <end position="761"/>
    </location>
</feature>
<feature type="compositionally biased region" description="Polar residues" evidence="4">
    <location>
        <begin position="228"/>
        <end position="255"/>
    </location>
</feature>
<dbReference type="Pfam" id="PF02209">
    <property type="entry name" value="VHP"/>
    <property type="match status" value="1"/>
</dbReference>
<feature type="compositionally biased region" description="Low complexity" evidence="4">
    <location>
        <begin position="918"/>
        <end position="933"/>
    </location>
</feature>
<dbReference type="SUPFAM" id="SSF47050">
    <property type="entry name" value="VHP, Villin headpiece domain"/>
    <property type="match status" value="1"/>
</dbReference>
<feature type="compositionally biased region" description="Polar residues" evidence="4">
    <location>
        <begin position="532"/>
        <end position="557"/>
    </location>
</feature>
<evidence type="ECO:0000313" key="7">
    <source>
        <dbReference type="Proteomes" id="UP000617340"/>
    </source>
</evidence>
<dbReference type="GO" id="GO:0051016">
    <property type="term" value="P:barbed-end actin filament capping"/>
    <property type="evidence" value="ECO:0007669"/>
    <property type="project" value="TreeGrafter"/>
</dbReference>
<dbReference type="GO" id="GO:0008154">
    <property type="term" value="P:actin polymerization or depolymerization"/>
    <property type="evidence" value="ECO:0007669"/>
    <property type="project" value="TreeGrafter"/>
</dbReference>
<dbReference type="PROSITE" id="PS51089">
    <property type="entry name" value="HP"/>
    <property type="match status" value="1"/>
</dbReference>
<reference evidence="6" key="1">
    <citation type="journal article" date="2020" name="G3 (Bethesda)">
        <title>High-Quality Assemblies for Three Invasive Social Wasps from the &lt;i&gt;Vespula&lt;/i&gt; Genus.</title>
        <authorList>
            <person name="Harrop T.W.R."/>
            <person name="Guhlin J."/>
            <person name="McLaughlin G.M."/>
            <person name="Permina E."/>
            <person name="Stockwell P."/>
            <person name="Gilligan J."/>
            <person name="Le Lec M.F."/>
            <person name="Gruber M.A.M."/>
            <person name="Quinn O."/>
            <person name="Lovegrove M."/>
            <person name="Duncan E.J."/>
            <person name="Remnant E.J."/>
            <person name="Van Eeckhoven J."/>
            <person name="Graham B."/>
            <person name="Knapp R.A."/>
            <person name="Langford K.W."/>
            <person name="Kronenberg Z."/>
            <person name="Press M.O."/>
            <person name="Eacker S.M."/>
            <person name="Wilson-Rankin E.E."/>
            <person name="Purcell J."/>
            <person name="Lester P.J."/>
            <person name="Dearden P.K."/>
        </authorList>
    </citation>
    <scope>NUCLEOTIDE SEQUENCE</scope>
    <source>
        <strain evidence="6">Linc-1</strain>
    </source>
</reference>
<comment type="similarity">
    <text evidence="1">Belongs to the villin/gelsolin family.</text>
</comment>
<feature type="compositionally biased region" description="Polar residues" evidence="4">
    <location>
        <begin position="1434"/>
        <end position="1445"/>
    </location>
</feature>
<feature type="region of interest" description="Disordered" evidence="4">
    <location>
        <begin position="1417"/>
        <end position="1469"/>
    </location>
</feature>
<comment type="caution">
    <text evidence="6">The sequence shown here is derived from an EMBL/GenBank/DDBJ whole genome shotgun (WGS) entry which is preliminary data.</text>
</comment>
<proteinExistence type="inferred from homology"/>
<dbReference type="SMART" id="SM00153">
    <property type="entry name" value="VHP"/>
    <property type="match status" value="1"/>
</dbReference>
<feature type="region of interest" description="Disordered" evidence="4">
    <location>
        <begin position="488"/>
        <end position="607"/>
    </location>
</feature>
<dbReference type="GO" id="GO:0015629">
    <property type="term" value="C:actin cytoskeleton"/>
    <property type="evidence" value="ECO:0007669"/>
    <property type="project" value="TreeGrafter"/>
</dbReference>
<feature type="compositionally biased region" description="Polar residues" evidence="4">
    <location>
        <begin position="153"/>
        <end position="187"/>
    </location>
</feature>
<dbReference type="SUPFAM" id="SSF82754">
    <property type="entry name" value="C-terminal, gelsolin-like domain of Sec23/24"/>
    <property type="match status" value="1"/>
</dbReference>
<dbReference type="Proteomes" id="UP000617340">
    <property type="component" value="Unassembled WGS sequence"/>
</dbReference>
<sequence>MSSIGPRKGGGSSGVGAQRRHAGVGEPLTCFVMVAAGATVLMAASGESSSNGTENNSSECVNATDPSKCNEIQCNEQNTECRPRKNLIPCSSDKDKKNSYTLGKSNRATQRVENKDQHKNLALHKVTHIRETKASRLRAASIVSSNSNTSKRLGVLETSTPSGSQLSANLSTKVDNPVSSDNGNTMNPVRERDKSYKRKSYLNRSSNIEAVPSDRLINSEYNERRGSRQSSKQNHISDTILSSDTGASHQTAASSQKKHTESKLGSSRVNFHYNTHRSKPNVSSTVTSLPNTKCCNAPQSSKDGHSDSEVSRRVDALTALTKATMERVERLASHSGLSVNHKQKSEIHLTNVSPTRNVAKCTNHSANIHTTVSPSKCSILKKSTDEYLQDSCSGRQPPVSILKHKVAENETGQSSSSTSHNTLPVTFSPSVIEPIHKRHGILKKRSSLDESEILRRRSCSPDVSFNDNNYSEFRPILKNQRRSSLDEIIKRDQSPDPQPTSILKRKSSREDDREDGQIGSPEPQGILKRKSTNNTRSSNTIHHVTIATDLTNGTETFEGSEVRPILKKKHSREESSGNDPPSLEPRPILKKKSSTESDEHDDKPKKTILKCSRKSPQDECNYDMDITSPKKLSMLKNRVLQSRSGGLLENDCVKPILKQSTSREIETRVRLHIHDTNVLNDLSVTGNNLFLRKRAQSVGHVQPSNICNELAVVRDKRRSLESSSLCDMLQNQSYIKSMSGNNLRSHLSQSNESSVTTRRDSIDSATVDEKVNKEYKDKRLILKKETSSEIKPESHEFVINRNCEKNINFYTQMSISKKAELNLNPPVNESKTDLEASNIEENYIAHRSNSVSAMALHFKNMEENVTSKEKSTSQNVQYKASHGIQRYRERKLQGNDRFNTQPVTLQEVQEAVLQNQRNAASNNEASSNIKAESTYTPDDEYDPSKLSLAERVRLFNQKIIAETSSSSNKVSQERHLRRRPGTRYKTQPVTSEEVEVASRISPLNAAEKLSLTKGIFEESQKTINDTQLSTGSQNELPKSILKSSSYHSNNLFRTKSPELEGLKLIKSVLKKESEELQQQASSTCDIMPHSNLRSSTPTSFDKCDSNYNNDETTSSDTFLQSKNTDVKQHQYEEKEDTTVTLSKDFYYLHNLEKHDDKEGIYNEIKQEHTVPCLTKVISQDKSCRSRTNFNLDEIDNIKIDSVMSQKYNSEDKHLPKNEIPQSSDDDASSSASREVRGIIKNEAIFRRRQNALTKQAKHAALSKSASHHALSSEGTSFDVTKEKCNATTTLPGLYRSATQTIPISEVAESPSMSIADRLAALQRSGSTNWKRRIMSETSDVLCSTTFNKEELTIRQGVLADCLGKLESAAEGWKKRIAAPDAIKFTVAGKMKVEQTENLEESSSSLCIEVMNNIADKKKRPRPERFKGRKDTKDILSTPSSPSKDSPITVRRSFSEPASDESGEENKTKSTVLATVSVPKVDDETFTSFYTGVSLKKCETERFSLDESAFDVITSHSELLGQKRNIQTQKRRAASKNPIKLLASRTDLKSEYTEVSTGIAEKVMRSLNVEKLAKNSALAVEALAGLASTEDFSAITLRNIADANYTMNKLRPYKDLMLIMVKGRRHVQARLVEPVANSINSGDTYVLVTKSEVYNYVGKYSNVIEKARAAEIALSIQQNKDLGCQASQVITINEDKITCTRSQIKQFWNYLGIDTDIDVIDGGHPDEDELYESAIINTNMIYEVKDEELVPLEKYWGAIPKIEMLDLNKILVFDFGSEMYIWTGKRASNNKKKVATRLATELWKEGYDYTECAICPINAACMIGRRNKLLTDIKNEKTRPSWCLFAKLTQHVETVLFREKFLDWPNVAGIIKMKTIKDKEQIDGTIIVEPCNLNVIIEPNNTPVDLNIKGCHLGRGTGWYDDELMKQYTVETTSINVWHIDEFSHTLLDNLSNGQFYTGDSYIVRWMYSVTITGRELSGLQSKHSAKGRDRSVYFIWQGKNASLNEQGAAALLTVELDNEQGPQVWLLIRVVQGFEPAAFLNLFSGGMVIHMGKKADKRCDQQWRLYICRGTLESEVFLTEIPCSTRQLRSRGSFVLIDIKDAKIYVWHGSNALPHIRKNALFAAGKIKDKRLEEFGLTFEINLDILEINEGAEPEEFFNALGGMNKTLYISLKKDQIQDHTPRLFHFSSITKEFKVTEILCLHRGHLPTPFPFLQDELYQVNQPALFLLDNKNEVWIWQGWWPDSEAEDHSGSKAVRWQAERKTTMTMAIQYWESIHPNITKFPIYLVWAGLEPLQFINLFPTWTYRDDIAELNMQEGRNPGEMLKVESELARLTQSTYPPAQLLQRPLPVGVDPTRLELYLSQQHFQELLGMSKEEFQELPMWKQVNLKKEVGLF</sequence>
<dbReference type="SUPFAM" id="SSF55753">
    <property type="entry name" value="Actin depolymerizing proteins"/>
    <property type="match status" value="4"/>
</dbReference>
<evidence type="ECO:0000313" key="6">
    <source>
        <dbReference type="EMBL" id="KAF7393623.1"/>
    </source>
</evidence>
<dbReference type="PRINTS" id="PR00597">
    <property type="entry name" value="GELSOLIN"/>
</dbReference>
<dbReference type="Gene3D" id="1.10.950.10">
    <property type="entry name" value="Villin headpiece domain"/>
    <property type="match status" value="1"/>
</dbReference>
<evidence type="ECO:0000259" key="5">
    <source>
        <dbReference type="PROSITE" id="PS51089"/>
    </source>
</evidence>
<feature type="region of interest" description="Disordered" evidence="4">
    <location>
        <begin position="1079"/>
        <end position="1117"/>
    </location>
</feature>
<dbReference type="PANTHER" id="PTHR11977:SF45">
    <property type="entry name" value="SUPERVILLIN"/>
    <property type="match status" value="1"/>
</dbReference>
<dbReference type="GO" id="GO:0005546">
    <property type="term" value="F:phosphatidylinositol-4,5-bisphosphate binding"/>
    <property type="evidence" value="ECO:0007669"/>
    <property type="project" value="TreeGrafter"/>
</dbReference>
<feature type="compositionally biased region" description="Polar residues" evidence="4">
    <location>
        <begin position="742"/>
        <end position="756"/>
    </location>
</feature>
<feature type="region of interest" description="Disordered" evidence="4">
    <location>
        <begin position="917"/>
        <end position="942"/>
    </location>
</feature>
<dbReference type="PANTHER" id="PTHR11977">
    <property type="entry name" value="VILLIN"/>
    <property type="match status" value="1"/>
</dbReference>
<gene>
    <name evidence="6" type="ORF">HZH68_010442</name>
</gene>
<dbReference type="InterPro" id="IPR003128">
    <property type="entry name" value="Villin_headpiece"/>
</dbReference>
<feature type="region of interest" description="Disordered" evidence="4">
    <location>
        <begin position="90"/>
        <end position="117"/>
    </location>
</feature>